<comment type="caution">
    <text evidence="2">The sequence shown here is derived from an EMBL/GenBank/DDBJ whole genome shotgun (WGS) entry which is preliminary data.</text>
</comment>
<feature type="compositionally biased region" description="Basic residues" evidence="1">
    <location>
        <begin position="145"/>
        <end position="164"/>
    </location>
</feature>
<evidence type="ECO:0000313" key="3">
    <source>
        <dbReference type="Proteomes" id="UP000244722"/>
    </source>
</evidence>
<evidence type="ECO:0000256" key="1">
    <source>
        <dbReference type="SAM" id="MobiDB-lite"/>
    </source>
</evidence>
<dbReference type="EMBL" id="NESQ01000021">
    <property type="protein sequence ID" value="PUU82830.1"/>
    <property type="molecule type" value="Genomic_DNA"/>
</dbReference>
<protein>
    <submittedName>
        <fullName evidence="2">Uncharacterized protein</fullName>
    </submittedName>
</protein>
<gene>
    <name evidence="2" type="ORF">B9Z19DRAFT_1120098</name>
</gene>
<reference evidence="2 3" key="1">
    <citation type="submission" date="2017-04" db="EMBL/GenBank/DDBJ databases">
        <title>Draft genome sequence of Tuber borchii Vittad., a whitish edible truffle.</title>
        <authorList>
            <consortium name="DOE Joint Genome Institute"/>
            <person name="Murat C."/>
            <person name="Kuo A."/>
            <person name="Barry K.W."/>
            <person name="Clum A."/>
            <person name="Dockter R.B."/>
            <person name="Fauchery L."/>
            <person name="Iotti M."/>
            <person name="Kohler A."/>
            <person name="Labutti K."/>
            <person name="Lindquist E.A."/>
            <person name="Lipzen A."/>
            <person name="Ohm R.A."/>
            <person name="Wang M."/>
            <person name="Grigoriev I.V."/>
            <person name="Zambonelli A."/>
            <person name="Martin F.M."/>
        </authorList>
    </citation>
    <scope>NUCLEOTIDE SEQUENCE [LARGE SCALE GENOMIC DNA]</scope>
    <source>
        <strain evidence="2 3">Tbo3840</strain>
    </source>
</reference>
<feature type="compositionally biased region" description="Low complexity" evidence="1">
    <location>
        <begin position="276"/>
        <end position="285"/>
    </location>
</feature>
<dbReference type="STRING" id="42251.A0A2T7A554"/>
<accession>A0A2T7A554</accession>
<organism evidence="2 3">
    <name type="scientific">Tuber borchii</name>
    <name type="common">White truffle</name>
    <dbReference type="NCBI Taxonomy" id="42251"/>
    <lineage>
        <taxon>Eukaryota</taxon>
        <taxon>Fungi</taxon>
        <taxon>Dikarya</taxon>
        <taxon>Ascomycota</taxon>
        <taxon>Pezizomycotina</taxon>
        <taxon>Pezizomycetes</taxon>
        <taxon>Pezizales</taxon>
        <taxon>Tuberaceae</taxon>
        <taxon>Tuber</taxon>
    </lineage>
</organism>
<dbReference type="OrthoDB" id="5506087at2759"/>
<feature type="compositionally biased region" description="Polar residues" evidence="1">
    <location>
        <begin position="166"/>
        <end position="179"/>
    </location>
</feature>
<feature type="region of interest" description="Disordered" evidence="1">
    <location>
        <begin position="355"/>
        <end position="406"/>
    </location>
</feature>
<evidence type="ECO:0000313" key="2">
    <source>
        <dbReference type="EMBL" id="PUU82830.1"/>
    </source>
</evidence>
<dbReference type="AlphaFoldDB" id="A0A2T7A554"/>
<feature type="region of interest" description="Disordered" evidence="1">
    <location>
        <begin position="215"/>
        <end position="244"/>
    </location>
</feature>
<dbReference type="Proteomes" id="UP000244722">
    <property type="component" value="Unassembled WGS sequence"/>
</dbReference>
<sequence length="432" mass="45789">MNANTPNTTTPSYNAEAPMASSKAMVTSPRLATKPNMEHLYALNNCFLAILGKKSSARWNATVKLNEVIKKEKKMVMEMKKQRKEEKEDDNITTTAVTTVAPTASQILVPQVAHQTSPGPLGTAKSSTPMPAINRKVATTDKVKKAPRSKTPRKILQRSQHRSMRTTELAQKSGQGRLTVASTAPEEGAAMTGPVKKIIEGLSAHTPPKVEARVMTKKDKEGPVNAGIKANSPTLKPRASAGVTKKKAIVGGLRGRIAGKAKGKGGIKGVEGQSIATATTTNKATKGPRTRTPPKMLRSPQRRSARIIESMQKSGREEGKSAVAALVEGRKVSEAGSRRLIAVAVLVNVKSPILKPKAGAGVPKREGKGGKVRRVKTLLGKDDASPKSINKNGRSPAACQEGAEEVAARDGSAGIVKKLLGREDIDPEVSDT</sequence>
<feature type="region of interest" description="Disordered" evidence="1">
    <location>
        <begin position="139"/>
        <end position="179"/>
    </location>
</feature>
<proteinExistence type="predicted"/>
<keyword evidence="3" id="KW-1185">Reference proteome</keyword>
<name>A0A2T7A554_TUBBO</name>
<feature type="region of interest" description="Disordered" evidence="1">
    <location>
        <begin position="260"/>
        <end position="304"/>
    </location>
</feature>